<dbReference type="InterPro" id="IPR004045">
    <property type="entry name" value="Glutathione_S-Trfase_N"/>
</dbReference>
<dbReference type="PANTHER" id="PTHR44051">
    <property type="entry name" value="GLUTATHIONE S-TRANSFERASE-RELATED"/>
    <property type="match status" value="1"/>
</dbReference>
<evidence type="ECO:0000256" key="1">
    <source>
        <dbReference type="ARBA" id="ARBA00007409"/>
    </source>
</evidence>
<dbReference type="EMBL" id="JEMT01016931">
    <property type="protein sequence ID" value="EXX69163.1"/>
    <property type="molecule type" value="Genomic_DNA"/>
</dbReference>
<dbReference type="Pfam" id="PF00043">
    <property type="entry name" value="GST_C"/>
    <property type="match status" value="1"/>
</dbReference>
<dbReference type="Gene3D" id="1.20.1050.10">
    <property type="match status" value="1"/>
</dbReference>
<dbReference type="InterPro" id="IPR036249">
    <property type="entry name" value="Thioredoxin-like_sf"/>
</dbReference>
<dbReference type="PROSITE" id="PS50405">
    <property type="entry name" value="GST_CTER"/>
    <property type="match status" value="1"/>
</dbReference>
<dbReference type="SFLD" id="SFLDS00019">
    <property type="entry name" value="Glutathione_Transferase_(cytos"/>
    <property type="match status" value="1"/>
</dbReference>
<comment type="similarity">
    <text evidence="1">Belongs to the GST superfamily.</text>
</comment>
<sequence>MPIQLIGFLGGYTHEVSITLEELGLPYDFSETTFKVLGTPEFLASNHPFARVPVLIDDGFKVYETEAITRYLVKKYQGKKNSTVLIPTDEKKAALVDQFISVGNSYYIPILSKLVDEELVVELKGLTKNPEIIKEALGEIDNTLTVYEKLLEGKEYLAGEFSLADILHVPFTQLAIMCGHDFWNDPKRPNVARWWKNISERPCCKKIGAEIGIPKV</sequence>
<reference evidence="4 5" key="1">
    <citation type="submission" date="2014-02" db="EMBL/GenBank/DDBJ databases">
        <title>Single nucleus genome sequencing reveals high similarity among nuclei of an endomycorrhizal fungus.</title>
        <authorList>
            <person name="Lin K."/>
            <person name="Geurts R."/>
            <person name="Zhang Z."/>
            <person name="Limpens E."/>
            <person name="Saunders D.G."/>
            <person name="Mu D."/>
            <person name="Pang E."/>
            <person name="Cao H."/>
            <person name="Cha H."/>
            <person name="Lin T."/>
            <person name="Zhou Q."/>
            <person name="Shang Y."/>
            <person name="Li Y."/>
            <person name="Ivanov S."/>
            <person name="Sharma T."/>
            <person name="Velzen R.V."/>
            <person name="Ruijter N.D."/>
            <person name="Aanen D.K."/>
            <person name="Win J."/>
            <person name="Kamoun S."/>
            <person name="Bisseling T."/>
            <person name="Huang S."/>
        </authorList>
    </citation>
    <scope>NUCLEOTIDE SEQUENCE [LARGE SCALE GENOMIC DNA]</scope>
    <source>
        <strain evidence="5">DAOM197198w</strain>
    </source>
</reference>
<dbReference type="PROSITE" id="PS50404">
    <property type="entry name" value="GST_NTER"/>
    <property type="match status" value="1"/>
</dbReference>
<dbReference type="SUPFAM" id="SSF47616">
    <property type="entry name" value="GST C-terminal domain-like"/>
    <property type="match status" value="1"/>
</dbReference>
<dbReference type="Proteomes" id="UP000022910">
    <property type="component" value="Unassembled WGS sequence"/>
</dbReference>
<dbReference type="SFLD" id="SFLDG00358">
    <property type="entry name" value="Main_(cytGST)"/>
    <property type="match status" value="1"/>
</dbReference>
<accession>A0A015MR24</accession>
<dbReference type="InterPro" id="IPR010987">
    <property type="entry name" value="Glutathione-S-Trfase_C-like"/>
</dbReference>
<dbReference type="PANTHER" id="PTHR44051:SF8">
    <property type="entry name" value="GLUTATHIONE S-TRANSFERASE GSTA"/>
    <property type="match status" value="1"/>
</dbReference>
<feature type="domain" description="GST C-terminal" evidence="3">
    <location>
        <begin position="89"/>
        <end position="216"/>
    </location>
</feature>
<proteinExistence type="inferred from homology"/>
<comment type="caution">
    <text evidence="4">The sequence shown here is derived from an EMBL/GenBank/DDBJ whole genome shotgun (WGS) entry which is preliminary data.</text>
</comment>
<dbReference type="OMA" id="PRIIEWV"/>
<dbReference type="SUPFAM" id="SSF52833">
    <property type="entry name" value="Thioredoxin-like"/>
    <property type="match status" value="1"/>
</dbReference>
<dbReference type="Gene3D" id="3.40.30.10">
    <property type="entry name" value="Glutaredoxin"/>
    <property type="match status" value="1"/>
</dbReference>
<gene>
    <name evidence="4" type="ORF">RirG_098510</name>
</gene>
<dbReference type="OrthoDB" id="249703at2759"/>
<organism evidence="4 5">
    <name type="scientific">Rhizophagus irregularis (strain DAOM 197198w)</name>
    <name type="common">Glomus intraradices</name>
    <dbReference type="NCBI Taxonomy" id="1432141"/>
    <lineage>
        <taxon>Eukaryota</taxon>
        <taxon>Fungi</taxon>
        <taxon>Fungi incertae sedis</taxon>
        <taxon>Mucoromycota</taxon>
        <taxon>Glomeromycotina</taxon>
        <taxon>Glomeromycetes</taxon>
        <taxon>Glomerales</taxon>
        <taxon>Glomeraceae</taxon>
        <taxon>Rhizophagus</taxon>
    </lineage>
</organism>
<protein>
    <submittedName>
        <fullName evidence="4">Cam1p</fullName>
    </submittedName>
</protein>
<evidence type="ECO:0000313" key="5">
    <source>
        <dbReference type="Proteomes" id="UP000022910"/>
    </source>
</evidence>
<dbReference type="Pfam" id="PF13417">
    <property type="entry name" value="GST_N_3"/>
    <property type="match status" value="1"/>
</dbReference>
<evidence type="ECO:0000313" key="4">
    <source>
        <dbReference type="EMBL" id="EXX69163.1"/>
    </source>
</evidence>
<dbReference type="InterPro" id="IPR004046">
    <property type="entry name" value="GST_C"/>
</dbReference>
<evidence type="ECO:0000259" key="3">
    <source>
        <dbReference type="PROSITE" id="PS50405"/>
    </source>
</evidence>
<dbReference type="InterPro" id="IPR036282">
    <property type="entry name" value="Glutathione-S-Trfase_C_sf"/>
</dbReference>
<keyword evidence="5" id="KW-1185">Reference proteome</keyword>
<dbReference type="InterPro" id="IPR040079">
    <property type="entry name" value="Glutathione_S-Trfase"/>
</dbReference>
<dbReference type="STRING" id="1432141.A0A015MR24"/>
<evidence type="ECO:0000259" key="2">
    <source>
        <dbReference type="PROSITE" id="PS50404"/>
    </source>
</evidence>
<feature type="domain" description="GST N-terminal" evidence="2">
    <location>
        <begin position="1"/>
        <end position="80"/>
    </location>
</feature>
<dbReference type="SMR" id="A0A015MR24"/>
<dbReference type="HOGENOM" id="CLU_011226_5_1_1"/>
<name>A0A015MR24_RHIIW</name>
<dbReference type="AlphaFoldDB" id="A0A015MR24"/>